<accession>A0A251SKH6</accession>
<protein>
    <submittedName>
        <fullName evidence="1">Uncharacterized protein</fullName>
    </submittedName>
</protein>
<dbReference type="EMBL" id="CM007903">
    <property type="protein sequence ID" value="OTF99032.1"/>
    <property type="molecule type" value="Genomic_DNA"/>
</dbReference>
<dbReference type="InParanoid" id="A0A251SKH6"/>
<name>A0A251SKH6_HELAN</name>
<organism evidence="1 2">
    <name type="scientific">Helianthus annuus</name>
    <name type="common">Common sunflower</name>
    <dbReference type="NCBI Taxonomy" id="4232"/>
    <lineage>
        <taxon>Eukaryota</taxon>
        <taxon>Viridiplantae</taxon>
        <taxon>Streptophyta</taxon>
        <taxon>Embryophyta</taxon>
        <taxon>Tracheophyta</taxon>
        <taxon>Spermatophyta</taxon>
        <taxon>Magnoliopsida</taxon>
        <taxon>eudicotyledons</taxon>
        <taxon>Gunneridae</taxon>
        <taxon>Pentapetalae</taxon>
        <taxon>asterids</taxon>
        <taxon>campanulids</taxon>
        <taxon>Asterales</taxon>
        <taxon>Asteraceae</taxon>
        <taxon>Asteroideae</taxon>
        <taxon>Heliantheae alliance</taxon>
        <taxon>Heliantheae</taxon>
        <taxon>Helianthus</taxon>
    </lineage>
</organism>
<dbReference type="Proteomes" id="UP000215914">
    <property type="component" value="Chromosome 14"/>
</dbReference>
<gene>
    <name evidence="1" type="ORF">HannXRQ_Chr14g0452131</name>
</gene>
<dbReference type="AlphaFoldDB" id="A0A251SKH6"/>
<proteinExistence type="predicted"/>
<keyword evidence="2" id="KW-1185">Reference proteome</keyword>
<evidence type="ECO:0000313" key="2">
    <source>
        <dbReference type="Proteomes" id="UP000215914"/>
    </source>
</evidence>
<reference evidence="2" key="1">
    <citation type="journal article" date="2017" name="Nature">
        <title>The sunflower genome provides insights into oil metabolism, flowering and Asterid evolution.</title>
        <authorList>
            <person name="Badouin H."/>
            <person name="Gouzy J."/>
            <person name="Grassa C.J."/>
            <person name="Murat F."/>
            <person name="Staton S.E."/>
            <person name="Cottret L."/>
            <person name="Lelandais-Briere C."/>
            <person name="Owens G.L."/>
            <person name="Carrere S."/>
            <person name="Mayjonade B."/>
            <person name="Legrand L."/>
            <person name="Gill N."/>
            <person name="Kane N.C."/>
            <person name="Bowers J.E."/>
            <person name="Hubner S."/>
            <person name="Bellec A."/>
            <person name="Berard A."/>
            <person name="Berges H."/>
            <person name="Blanchet N."/>
            <person name="Boniface M.C."/>
            <person name="Brunel D."/>
            <person name="Catrice O."/>
            <person name="Chaidir N."/>
            <person name="Claudel C."/>
            <person name="Donnadieu C."/>
            <person name="Faraut T."/>
            <person name="Fievet G."/>
            <person name="Helmstetter N."/>
            <person name="King M."/>
            <person name="Knapp S.J."/>
            <person name="Lai Z."/>
            <person name="Le Paslier M.C."/>
            <person name="Lippi Y."/>
            <person name="Lorenzon L."/>
            <person name="Mandel J.R."/>
            <person name="Marage G."/>
            <person name="Marchand G."/>
            <person name="Marquand E."/>
            <person name="Bret-Mestries E."/>
            <person name="Morien E."/>
            <person name="Nambeesan S."/>
            <person name="Nguyen T."/>
            <person name="Pegot-Espagnet P."/>
            <person name="Pouilly N."/>
            <person name="Raftis F."/>
            <person name="Sallet E."/>
            <person name="Schiex T."/>
            <person name="Thomas J."/>
            <person name="Vandecasteele C."/>
            <person name="Vares D."/>
            <person name="Vear F."/>
            <person name="Vautrin S."/>
            <person name="Crespi M."/>
            <person name="Mangin B."/>
            <person name="Burke J.M."/>
            <person name="Salse J."/>
            <person name="Munos S."/>
            <person name="Vincourt P."/>
            <person name="Rieseberg L.H."/>
            <person name="Langlade N.B."/>
        </authorList>
    </citation>
    <scope>NUCLEOTIDE SEQUENCE [LARGE SCALE GENOMIC DNA]</scope>
    <source>
        <strain evidence="2">cv. SF193</strain>
    </source>
</reference>
<evidence type="ECO:0000313" key="1">
    <source>
        <dbReference type="EMBL" id="OTF99032.1"/>
    </source>
</evidence>
<sequence length="99" mass="11589">MIPSLKRRCRDLIKVISPQDDVQLHRKFKFLEGYLGIFIRHLHHQHRFYTGFLGLITTGEILCSIYKGDYELTSADQPMFILCLILKTISSLTPLFVMF</sequence>